<evidence type="ECO:0000256" key="4">
    <source>
        <dbReference type="ARBA" id="ARBA00023136"/>
    </source>
</evidence>
<name>A0A2B4SXX5_STYPI</name>
<feature type="compositionally biased region" description="Low complexity" evidence="5">
    <location>
        <begin position="138"/>
        <end position="148"/>
    </location>
</feature>
<feature type="region of interest" description="Disordered" evidence="5">
    <location>
        <begin position="67"/>
        <end position="86"/>
    </location>
</feature>
<evidence type="ECO:0000259" key="7">
    <source>
        <dbReference type="PROSITE" id="PS50049"/>
    </source>
</evidence>
<feature type="compositionally biased region" description="Basic and acidic residues" evidence="5">
    <location>
        <begin position="74"/>
        <end position="83"/>
    </location>
</feature>
<dbReference type="SMART" id="SM00207">
    <property type="entry name" value="TNF"/>
    <property type="match status" value="1"/>
</dbReference>
<accession>A0A2B4SXX5</accession>
<dbReference type="OrthoDB" id="5990491at2759"/>
<dbReference type="GO" id="GO:0005164">
    <property type="term" value="F:tumor necrosis factor receptor binding"/>
    <property type="evidence" value="ECO:0007669"/>
    <property type="project" value="InterPro"/>
</dbReference>
<dbReference type="PROSITE" id="PS50049">
    <property type="entry name" value="THD_2"/>
    <property type="match status" value="1"/>
</dbReference>
<dbReference type="GO" id="GO:0005615">
    <property type="term" value="C:extracellular space"/>
    <property type="evidence" value="ECO:0007669"/>
    <property type="project" value="UniProtKB-KW"/>
</dbReference>
<feature type="transmembrane region" description="Helical" evidence="6">
    <location>
        <begin position="12"/>
        <end position="36"/>
    </location>
</feature>
<dbReference type="InterPro" id="IPR008983">
    <property type="entry name" value="Tumour_necrosis_fac-like_dom"/>
</dbReference>
<feature type="domain" description="THD" evidence="7">
    <location>
        <begin position="187"/>
        <end position="315"/>
    </location>
</feature>
<proteinExistence type="inferred from homology"/>
<sequence>MADKTKTSTLRLLVALALVLLLVYCVSLSAFVVYLMRDYNELRHHIQDLRGRVILLEDGTVNAVKTTISPSSTQDKRDNKDSRPQMTEIVDVKNVFHERRKRKSPDACARIVCPSGPPGTRGPPGQKGRRGKRGHPGDNGPQGPVGPQGSPGPSGPPGFKGEIGQPGLKGDQGEKGEKGPPGLMMPESAHLVGDGKLVHHAGTVHRWKEGHVNGSILYRRHVGHLVIGRSGMYYIYSQMYYYDCTSYSMNHYTVLNGVKILGSVSSTVNCERKYNTNYQGGVFHLNRGDILKVEVYRSKLYYMEAAYSYFGVFMLYPD</sequence>
<dbReference type="PANTHER" id="PTHR11471">
    <property type="entry name" value="TUMOR NECROSIS FACTOR FAMILY MEMBER"/>
    <property type="match status" value="1"/>
</dbReference>
<dbReference type="GO" id="GO:0006955">
    <property type="term" value="P:immune response"/>
    <property type="evidence" value="ECO:0007669"/>
    <property type="project" value="InterPro"/>
</dbReference>
<dbReference type="EMBL" id="LSMT01000007">
    <property type="protein sequence ID" value="PFX33963.1"/>
    <property type="molecule type" value="Genomic_DNA"/>
</dbReference>
<evidence type="ECO:0000256" key="2">
    <source>
        <dbReference type="ARBA" id="ARBA00008670"/>
    </source>
</evidence>
<dbReference type="PANTHER" id="PTHR11471:SF13">
    <property type="entry name" value="TNF FAMILY PROFILE DOMAIN-CONTAINING PROTEIN"/>
    <property type="match status" value="1"/>
</dbReference>
<dbReference type="Pfam" id="PF00229">
    <property type="entry name" value="TNF"/>
    <property type="match status" value="1"/>
</dbReference>
<dbReference type="InterPro" id="IPR006052">
    <property type="entry name" value="TNF_dom"/>
</dbReference>
<keyword evidence="3" id="KW-0202">Cytokine</keyword>
<dbReference type="STRING" id="50429.A0A2B4SXX5"/>
<evidence type="ECO:0000313" key="8">
    <source>
        <dbReference type="EMBL" id="PFX33963.1"/>
    </source>
</evidence>
<dbReference type="GO" id="GO:0005125">
    <property type="term" value="F:cytokine activity"/>
    <property type="evidence" value="ECO:0007669"/>
    <property type="project" value="UniProtKB-KW"/>
</dbReference>
<evidence type="ECO:0000256" key="6">
    <source>
        <dbReference type="SAM" id="Phobius"/>
    </source>
</evidence>
<keyword evidence="9" id="KW-1185">Reference proteome</keyword>
<dbReference type="InterPro" id="IPR008160">
    <property type="entry name" value="Collagen"/>
</dbReference>
<feature type="region of interest" description="Disordered" evidence="5">
    <location>
        <begin position="92"/>
        <end position="188"/>
    </location>
</feature>
<evidence type="ECO:0000313" key="9">
    <source>
        <dbReference type="Proteomes" id="UP000225706"/>
    </source>
</evidence>
<evidence type="ECO:0000256" key="1">
    <source>
        <dbReference type="ARBA" id="ARBA00004370"/>
    </source>
</evidence>
<dbReference type="GO" id="GO:0016020">
    <property type="term" value="C:membrane"/>
    <property type="evidence" value="ECO:0007669"/>
    <property type="project" value="UniProtKB-SubCell"/>
</dbReference>
<dbReference type="Pfam" id="PF01391">
    <property type="entry name" value="Collagen"/>
    <property type="match status" value="1"/>
</dbReference>
<evidence type="ECO:0000256" key="5">
    <source>
        <dbReference type="SAM" id="MobiDB-lite"/>
    </source>
</evidence>
<organism evidence="8 9">
    <name type="scientific">Stylophora pistillata</name>
    <name type="common">Smooth cauliflower coral</name>
    <dbReference type="NCBI Taxonomy" id="50429"/>
    <lineage>
        <taxon>Eukaryota</taxon>
        <taxon>Metazoa</taxon>
        <taxon>Cnidaria</taxon>
        <taxon>Anthozoa</taxon>
        <taxon>Hexacorallia</taxon>
        <taxon>Scleractinia</taxon>
        <taxon>Astrocoeniina</taxon>
        <taxon>Pocilloporidae</taxon>
        <taxon>Stylophora</taxon>
    </lineage>
</organism>
<dbReference type="AlphaFoldDB" id="A0A2B4SXX5"/>
<keyword evidence="6" id="KW-0812">Transmembrane</keyword>
<keyword evidence="6" id="KW-1133">Transmembrane helix</keyword>
<comment type="caution">
    <text evidence="8">The sequence shown here is derived from an EMBL/GenBank/DDBJ whole genome shotgun (WGS) entry which is preliminary data.</text>
</comment>
<evidence type="ECO:0000256" key="3">
    <source>
        <dbReference type="ARBA" id="ARBA00022514"/>
    </source>
</evidence>
<dbReference type="InterPro" id="IPR021184">
    <property type="entry name" value="TNF_CS"/>
</dbReference>
<dbReference type="PROSITE" id="PS00251">
    <property type="entry name" value="THD_1"/>
    <property type="match status" value="1"/>
</dbReference>
<comment type="subcellular location">
    <subcellularLocation>
        <location evidence="1">Membrane</location>
    </subcellularLocation>
</comment>
<keyword evidence="4 6" id="KW-0472">Membrane</keyword>
<comment type="similarity">
    <text evidence="2">Belongs to the tumor necrosis factor family.</text>
</comment>
<gene>
    <name evidence="8" type="primary">C1QTNF9B</name>
    <name evidence="8" type="ORF">AWC38_SpisGene1162</name>
</gene>
<dbReference type="Gene3D" id="2.60.120.40">
    <property type="match status" value="1"/>
</dbReference>
<reference evidence="9" key="1">
    <citation type="journal article" date="2017" name="bioRxiv">
        <title>Comparative analysis of the genomes of Stylophora pistillata and Acropora digitifera provides evidence for extensive differences between species of corals.</title>
        <authorList>
            <person name="Voolstra C.R."/>
            <person name="Li Y."/>
            <person name="Liew Y.J."/>
            <person name="Baumgarten S."/>
            <person name="Zoccola D."/>
            <person name="Flot J.-F."/>
            <person name="Tambutte S."/>
            <person name="Allemand D."/>
            <person name="Aranda M."/>
        </authorList>
    </citation>
    <scope>NUCLEOTIDE SEQUENCE [LARGE SCALE GENOMIC DNA]</scope>
</reference>
<dbReference type="SUPFAM" id="SSF49842">
    <property type="entry name" value="TNF-like"/>
    <property type="match status" value="1"/>
</dbReference>
<protein>
    <submittedName>
        <fullName evidence="8">Complement C1q and tumor necrosis factor-related protein 9B</fullName>
    </submittedName>
</protein>
<dbReference type="Proteomes" id="UP000225706">
    <property type="component" value="Unassembled WGS sequence"/>
</dbReference>